<dbReference type="InterPro" id="IPR036097">
    <property type="entry name" value="HisK_dim/P_sf"/>
</dbReference>
<feature type="domain" description="Response regulatory" evidence="8">
    <location>
        <begin position="799"/>
        <end position="912"/>
    </location>
</feature>
<dbReference type="EMBL" id="SMSJ01000055">
    <property type="protein sequence ID" value="TDH59737.1"/>
    <property type="molecule type" value="Genomic_DNA"/>
</dbReference>
<gene>
    <name evidence="11" type="ORF">E2C06_25710</name>
</gene>
<dbReference type="SUPFAM" id="SSF55785">
    <property type="entry name" value="PYP-like sensor domain (PAS domain)"/>
    <property type="match status" value="4"/>
</dbReference>
<dbReference type="Pfam" id="PF02518">
    <property type="entry name" value="HATPase_c"/>
    <property type="match status" value="1"/>
</dbReference>
<dbReference type="InterPro" id="IPR013655">
    <property type="entry name" value="PAS_fold_3"/>
</dbReference>
<evidence type="ECO:0000313" key="11">
    <source>
        <dbReference type="EMBL" id="TDH59737.1"/>
    </source>
</evidence>
<comment type="catalytic activity">
    <reaction evidence="1">
        <text>ATP + protein L-histidine = ADP + protein N-phospho-L-histidine.</text>
        <dbReference type="EC" id="2.7.13.3"/>
    </reaction>
</comment>
<feature type="modified residue" description="4-aspartylphosphate" evidence="6">
    <location>
        <position position="850"/>
    </location>
</feature>
<evidence type="ECO:0000256" key="3">
    <source>
        <dbReference type="ARBA" id="ARBA00022553"/>
    </source>
</evidence>
<dbReference type="Pfam" id="PF00072">
    <property type="entry name" value="Response_reg"/>
    <property type="match status" value="1"/>
</dbReference>
<feature type="domain" description="PAC" evidence="10">
    <location>
        <begin position="465"/>
        <end position="517"/>
    </location>
</feature>
<dbReference type="InterPro" id="IPR036890">
    <property type="entry name" value="HATPase_C_sf"/>
</dbReference>
<comment type="caution">
    <text evidence="11">The sequence shown here is derived from an EMBL/GenBank/DDBJ whole genome shotgun (WGS) entry which is preliminary data.</text>
</comment>
<dbReference type="SUPFAM" id="SSF47384">
    <property type="entry name" value="Homodimeric domain of signal transducing histidine kinase"/>
    <property type="match status" value="1"/>
</dbReference>
<feature type="domain" description="PAS" evidence="9">
    <location>
        <begin position="269"/>
        <end position="323"/>
    </location>
</feature>
<dbReference type="InterPro" id="IPR013656">
    <property type="entry name" value="PAS_4"/>
</dbReference>
<dbReference type="SMART" id="SM00448">
    <property type="entry name" value="REC"/>
    <property type="match status" value="1"/>
</dbReference>
<dbReference type="PROSITE" id="PS50112">
    <property type="entry name" value="PAS"/>
    <property type="match status" value="3"/>
</dbReference>
<feature type="domain" description="PAS" evidence="9">
    <location>
        <begin position="23"/>
        <end position="73"/>
    </location>
</feature>
<feature type="domain" description="PAS" evidence="9">
    <location>
        <begin position="389"/>
        <end position="461"/>
    </location>
</feature>
<dbReference type="Gene3D" id="1.10.287.130">
    <property type="match status" value="1"/>
</dbReference>
<dbReference type="PANTHER" id="PTHR43304">
    <property type="entry name" value="PHYTOCHROME-LIKE PROTEIN CPH1"/>
    <property type="match status" value="1"/>
</dbReference>
<dbReference type="EC" id="2.7.13.3" evidence="2"/>
<name>A0A4R5QBS8_9PROT</name>
<dbReference type="SMART" id="SM00387">
    <property type="entry name" value="HATPase_c"/>
    <property type="match status" value="1"/>
</dbReference>
<dbReference type="PROSITE" id="PS50113">
    <property type="entry name" value="PAC"/>
    <property type="match status" value="1"/>
</dbReference>
<dbReference type="InterPro" id="IPR004358">
    <property type="entry name" value="Sig_transdc_His_kin-like_C"/>
</dbReference>
<dbReference type="InterPro" id="IPR005467">
    <property type="entry name" value="His_kinase_dom"/>
</dbReference>
<dbReference type="OrthoDB" id="9796100at2"/>
<sequence>MNSRKVDLARHRLPSPGRLAELVLESSADFAVLTICLDGTITSWNSAAERVMGWSEDEAVGREARMIFTPEDQAANTCGQEMARARSSGRAADERWHIRKDGTRFWGSGSMTRLEDDETGEHIGYVKIVRDRTAQHLAGERLRASEAVLRSVFENSADCLKLLTPDGHLVLMNGPGLAMLGFSGLEEVRGRDYAALWPEEERDKVRVALAEAAAGRVGRFHGHGPANTPRWWDVQVTPVPGGHGGPELLVASSRDVTERERSREALRVSEARLRAALGISTVGVMFWGPRSALTEVNDAFLHMTGFSHDEVIGKTWQELTPPEFHAPSLRAEEELSTVGETTPYEKQFYRQDGSRWWGLFAARQIGDEVVEFVLDVTDRREAEAALRASEERYHVAVRATNDAVWDWDLQRDRIEWNEALRDAYGHRVDGLISSGGWWFEHIHPEDRERVSRSIHAVIKGGGDRWADEYRFRRADDGYADVLDRGYMVRGPNGEPLRMIGAMLDVTERRQSERELRRLNEHLEVEVAHRATEFRRQEEALRQSQKLEAVGQLTGGVAHDFNNLLTIIRSSAGLLRRSNLPEERRRRYVEAIVETADRAAKLTGQLLAFARRQPLKPEVFVVGERVRSVVELVRPLVGVRVAIETSIECQGCTVEADPSQFETALVNLAVNARDAMEGEGRLTLRTWLASKVPPTRGHAGTPGAFVAVSLSDMGIGIASEMLGRIFEPFFTTKEPGKGTGLGLSQVYGFAKQSGGELQVESEVGRGSTFTLYLPQTEAKLVVQPTLSGGEADTPVDGRRNVLLVEDNTQVGEFARQMLEDLGYVATWASNAKAALELLTDDASRFDVVFSDVVMPGMNGVELGKAIRCRWPDLPVVLTSGYSHVLAHGGTQGFELLNKPYSVEGLSRVLRSSR</sequence>
<dbReference type="Pfam" id="PF08448">
    <property type="entry name" value="PAS_4"/>
    <property type="match status" value="1"/>
</dbReference>
<keyword evidence="12" id="KW-1185">Reference proteome</keyword>
<evidence type="ECO:0000313" key="12">
    <source>
        <dbReference type="Proteomes" id="UP000295096"/>
    </source>
</evidence>
<dbReference type="SUPFAM" id="SSF52172">
    <property type="entry name" value="CheY-like"/>
    <property type="match status" value="1"/>
</dbReference>
<dbReference type="GO" id="GO:0000155">
    <property type="term" value="F:phosphorelay sensor kinase activity"/>
    <property type="evidence" value="ECO:0007669"/>
    <property type="project" value="InterPro"/>
</dbReference>
<dbReference type="Gene3D" id="3.40.50.2300">
    <property type="match status" value="1"/>
</dbReference>
<dbReference type="InterPro" id="IPR001789">
    <property type="entry name" value="Sig_transdc_resp-reg_receiver"/>
</dbReference>
<evidence type="ECO:0000256" key="4">
    <source>
        <dbReference type="ARBA" id="ARBA00022679"/>
    </source>
</evidence>
<dbReference type="PANTHER" id="PTHR43304:SF1">
    <property type="entry name" value="PAC DOMAIN-CONTAINING PROTEIN"/>
    <property type="match status" value="1"/>
</dbReference>
<dbReference type="PROSITE" id="PS50109">
    <property type="entry name" value="HIS_KIN"/>
    <property type="match status" value="1"/>
</dbReference>
<proteinExistence type="predicted"/>
<dbReference type="SUPFAM" id="SSF55874">
    <property type="entry name" value="ATPase domain of HSP90 chaperone/DNA topoisomerase II/histidine kinase"/>
    <property type="match status" value="1"/>
</dbReference>
<dbReference type="Pfam" id="PF13426">
    <property type="entry name" value="PAS_9"/>
    <property type="match status" value="2"/>
</dbReference>
<evidence type="ECO:0000259" key="8">
    <source>
        <dbReference type="PROSITE" id="PS50110"/>
    </source>
</evidence>
<evidence type="ECO:0000256" key="6">
    <source>
        <dbReference type="PROSITE-ProRule" id="PRU00169"/>
    </source>
</evidence>
<evidence type="ECO:0000256" key="1">
    <source>
        <dbReference type="ARBA" id="ARBA00000085"/>
    </source>
</evidence>
<dbReference type="Proteomes" id="UP000295096">
    <property type="component" value="Unassembled WGS sequence"/>
</dbReference>
<evidence type="ECO:0000256" key="2">
    <source>
        <dbReference type="ARBA" id="ARBA00012438"/>
    </source>
</evidence>
<dbReference type="Pfam" id="PF08447">
    <property type="entry name" value="PAS_3"/>
    <property type="match status" value="1"/>
</dbReference>
<feature type="domain" description="Histidine kinase" evidence="7">
    <location>
        <begin position="555"/>
        <end position="776"/>
    </location>
</feature>
<dbReference type="SMART" id="SM00388">
    <property type="entry name" value="HisKA"/>
    <property type="match status" value="1"/>
</dbReference>
<evidence type="ECO:0000256" key="5">
    <source>
        <dbReference type="ARBA" id="ARBA00022777"/>
    </source>
</evidence>
<dbReference type="InterPro" id="IPR000700">
    <property type="entry name" value="PAS-assoc_C"/>
</dbReference>
<dbReference type="SMART" id="SM00086">
    <property type="entry name" value="PAC"/>
    <property type="match status" value="4"/>
</dbReference>
<dbReference type="PRINTS" id="PR00344">
    <property type="entry name" value="BCTRLSENSOR"/>
</dbReference>
<dbReference type="AlphaFoldDB" id="A0A4R5QBS8"/>
<dbReference type="Gene3D" id="3.30.565.10">
    <property type="entry name" value="Histidine kinase-like ATPase, C-terminal domain"/>
    <property type="match status" value="1"/>
</dbReference>
<organism evidence="11 12">
    <name type="scientific">Dankookia rubra</name>
    <dbReference type="NCBI Taxonomy" id="1442381"/>
    <lineage>
        <taxon>Bacteria</taxon>
        <taxon>Pseudomonadati</taxon>
        <taxon>Pseudomonadota</taxon>
        <taxon>Alphaproteobacteria</taxon>
        <taxon>Acetobacterales</taxon>
        <taxon>Roseomonadaceae</taxon>
        <taxon>Dankookia</taxon>
    </lineage>
</organism>
<dbReference type="InterPro" id="IPR003594">
    <property type="entry name" value="HATPase_dom"/>
</dbReference>
<dbReference type="InterPro" id="IPR035965">
    <property type="entry name" value="PAS-like_dom_sf"/>
</dbReference>
<keyword evidence="4" id="KW-0808">Transferase</keyword>
<evidence type="ECO:0000259" key="9">
    <source>
        <dbReference type="PROSITE" id="PS50112"/>
    </source>
</evidence>
<keyword evidence="5" id="KW-0418">Kinase</keyword>
<dbReference type="InterPro" id="IPR001610">
    <property type="entry name" value="PAC"/>
</dbReference>
<dbReference type="SMART" id="SM00091">
    <property type="entry name" value="PAS"/>
    <property type="match status" value="4"/>
</dbReference>
<dbReference type="InterPro" id="IPR011006">
    <property type="entry name" value="CheY-like_superfamily"/>
</dbReference>
<dbReference type="PROSITE" id="PS50110">
    <property type="entry name" value="RESPONSE_REGULATORY"/>
    <property type="match status" value="1"/>
</dbReference>
<dbReference type="InterPro" id="IPR052162">
    <property type="entry name" value="Sensor_kinase/Photoreceptor"/>
</dbReference>
<dbReference type="NCBIfam" id="TIGR00229">
    <property type="entry name" value="sensory_box"/>
    <property type="match status" value="4"/>
</dbReference>
<dbReference type="InterPro" id="IPR000014">
    <property type="entry name" value="PAS"/>
</dbReference>
<evidence type="ECO:0000259" key="10">
    <source>
        <dbReference type="PROSITE" id="PS50113"/>
    </source>
</evidence>
<dbReference type="Gene3D" id="2.10.70.100">
    <property type="match status" value="1"/>
</dbReference>
<protein>
    <recommendedName>
        <fullName evidence="2">histidine kinase</fullName>
        <ecNumber evidence="2">2.7.13.3</ecNumber>
    </recommendedName>
</protein>
<keyword evidence="3 6" id="KW-0597">Phosphoprotein</keyword>
<evidence type="ECO:0000259" key="7">
    <source>
        <dbReference type="PROSITE" id="PS50109"/>
    </source>
</evidence>
<accession>A0A4R5QBS8</accession>
<reference evidence="11 12" key="1">
    <citation type="journal article" date="2016" name="J. Microbiol.">
        <title>Dankookia rubra gen. nov., sp. nov., an alphaproteobacterium isolated from sediment of a shallow stream.</title>
        <authorList>
            <person name="Kim W.H."/>
            <person name="Kim D.H."/>
            <person name="Kang K."/>
            <person name="Ahn T.Y."/>
        </authorList>
    </citation>
    <scope>NUCLEOTIDE SEQUENCE [LARGE SCALE GENOMIC DNA]</scope>
    <source>
        <strain evidence="11 12">JCM30602</strain>
    </source>
</reference>
<dbReference type="RefSeq" id="WP_133291445.1">
    <property type="nucleotide sequence ID" value="NZ_SMSJ01000055.1"/>
</dbReference>
<dbReference type="CDD" id="cd00082">
    <property type="entry name" value="HisKA"/>
    <property type="match status" value="1"/>
</dbReference>
<dbReference type="CDD" id="cd00130">
    <property type="entry name" value="PAS"/>
    <property type="match status" value="4"/>
</dbReference>
<dbReference type="Pfam" id="PF00512">
    <property type="entry name" value="HisKA"/>
    <property type="match status" value="1"/>
</dbReference>
<dbReference type="Gene3D" id="3.30.450.20">
    <property type="entry name" value="PAS domain"/>
    <property type="match status" value="4"/>
</dbReference>
<dbReference type="InterPro" id="IPR003661">
    <property type="entry name" value="HisK_dim/P_dom"/>
</dbReference>